<dbReference type="Pfam" id="PF00395">
    <property type="entry name" value="SLH"/>
    <property type="match status" value="3"/>
</dbReference>
<dbReference type="OrthoDB" id="9809781at2"/>
<dbReference type="PANTHER" id="PTHR40446">
    <property type="entry name" value="N-ACETYLGLUCOSAMINE-1-PHOSPHODIESTER ALPHA-N-ACETYLGLUCOSAMINIDASE"/>
    <property type="match status" value="1"/>
</dbReference>
<evidence type="ECO:0000313" key="2">
    <source>
        <dbReference type="EMBL" id="GEN34448.1"/>
    </source>
</evidence>
<dbReference type="RefSeq" id="WP_146809720.1">
    <property type="nucleotide sequence ID" value="NZ_BJXX01000080.1"/>
</dbReference>
<sequence>MSNYIRKGIVAFIAIVAAIALLMPYKGMAAGMSLEKVSESPIGEGTSLLKYRHVINGKASNVFVTRVNLNNPYVEVGPIYGTGGKLTVRQNVKKMADERGAIAAINADFFRMDRKGAPFGIVLDKGKLVSSMGKINNWYSFGLLNDKTAIVSHLGFNGTVQAPDGTTAIIQGVNKEEYNPTNDKSHLNKINLYTSDFGATSLGAIKGYEDAVEILVVNDRVKDMRIGNPVGYSIPQGGYVLWGHGVGKQYLLSHFKVNDPVTVTLQTTTDFPVGDRELYSAVGGHMLLVKDGKALTKIPSDSIGGNQPRTAFGVSQDGKTLYMVVVEGPNKSRGVTLDELAQLMLKLGAYNAANLDGGGSTTMVARYPGDTQTTLLNTPKLGAAMRAVPTGLAVFNTAPAGEFANFLFTNGSKGVVGQPITLTVKAYDNHYNPYTLNPADITWTANPADGTFNKNVFTPKRSGTITVTGEYRGVKKSLSLSITAPEVTDIIVSPSPLALRSGGQTSFSVSLKTKSGQVISASPGMVKTSLTAGLGTLQGFTIQAGQTSKSGELVVTYNNIVRKVPVTVGTRWSFWTNTDNLTTLSYHTIPASISTNGSFRQTTDGEPVKASGKALRLAYNFEGSSNVDMRFAYGRFGSSPLSMPGQPLGMKLWVYGDNSLHWLRAELVDAKGKTHYVDLAKQIDWTDWKEIEASFPAGVAYPVALKSLYVVDEEDSTLEPQGTVYFDEISLEYPANTAPVTPPPAPANPTGFTDIKGHWAEATLIEMYKKGIVSGITPTKLGPSVAVTRGQFVTFMDRAFGWTKNNPAKAQSPFKDKLPDYAKASILAAVEKGIVSGFDDGTFKADAPISRAQMAVMMHNAIKKGYGNANKPATLSPSFKDASSFPAYAAESIRFLSERGYVSGDANGGFGPNRTANRAESLVVLDRLMKSF</sequence>
<accession>A0A511V989</accession>
<organism evidence="2 3">
    <name type="scientific">Aneurinibacillus danicus</name>
    <dbReference type="NCBI Taxonomy" id="267746"/>
    <lineage>
        <taxon>Bacteria</taxon>
        <taxon>Bacillati</taxon>
        <taxon>Bacillota</taxon>
        <taxon>Bacilli</taxon>
        <taxon>Bacillales</taxon>
        <taxon>Paenibacillaceae</taxon>
        <taxon>Aneurinibacillus group</taxon>
        <taxon>Aneurinibacillus</taxon>
    </lineage>
</organism>
<dbReference type="InterPro" id="IPR018711">
    <property type="entry name" value="NAGPA"/>
</dbReference>
<dbReference type="EMBL" id="BJXX01000080">
    <property type="protein sequence ID" value="GEN34448.1"/>
    <property type="molecule type" value="Genomic_DNA"/>
</dbReference>
<feature type="domain" description="SLH" evidence="1">
    <location>
        <begin position="876"/>
        <end position="932"/>
    </location>
</feature>
<name>A0A511V989_9BACL</name>
<evidence type="ECO:0000313" key="3">
    <source>
        <dbReference type="Proteomes" id="UP000321157"/>
    </source>
</evidence>
<gene>
    <name evidence="2" type="ORF">ADA01nite_19080</name>
</gene>
<keyword evidence="3" id="KW-1185">Reference proteome</keyword>
<dbReference type="AlphaFoldDB" id="A0A511V989"/>
<reference evidence="2 3" key="1">
    <citation type="submission" date="2019-07" db="EMBL/GenBank/DDBJ databases">
        <title>Whole genome shotgun sequence of Aneurinibacillus danicus NBRC 102444.</title>
        <authorList>
            <person name="Hosoyama A."/>
            <person name="Uohara A."/>
            <person name="Ohji S."/>
            <person name="Ichikawa N."/>
        </authorList>
    </citation>
    <scope>NUCLEOTIDE SEQUENCE [LARGE SCALE GENOMIC DNA]</scope>
    <source>
        <strain evidence="2 3">NBRC 102444</strain>
    </source>
</reference>
<dbReference type="Proteomes" id="UP000321157">
    <property type="component" value="Unassembled WGS sequence"/>
</dbReference>
<feature type="domain" description="SLH" evidence="1">
    <location>
        <begin position="747"/>
        <end position="808"/>
    </location>
</feature>
<proteinExistence type="predicted"/>
<protein>
    <recommendedName>
        <fullName evidence="1">SLH domain-containing protein</fullName>
    </recommendedName>
</protein>
<dbReference type="PANTHER" id="PTHR40446:SF2">
    <property type="entry name" value="N-ACETYLGLUCOSAMINE-1-PHOSPHODIESTER ALPHA-N-ACETYLGLUCOSAMINIDASE"/>
    <property type="match status" value="1"/>
</dbReference>
<dbReference type="Gene3D" id="2.60.120.430">
    <property type="entry name" value="Galactose-binding lectin"/>
    <property type="match status" value="1"/>
</dbReference>
<dbReference type="InterPro" id="IPR001119">
    <property type="entry name" value="SLH_dom"/>
</dbReference>
<dbReference type="PROSITE" id="PS51272">
    <property type="entry name" value="SLH"/>
    <property type="match status" value="3"/>
</dbReference>
<comment type="caution">
    <text evidence="2">The sequence shown here is derived from an EMBL/GenBank/DDBJ whole genome shotgun (WGS) entry which is preliminary data.</text>
</comment>
<evidence type="ECO:0000259" key="1">
    <source>
        <dbReference type="PROSITE" id="PS51272"/>
    </source>
</evidence>
<dbReference type="Pfam" id="PF09992">
    <property type="entry name" value="NAGPA"/>
    <property type="match status" value="1"/>
</dbReference>
<feature type="domain" description="SLH" evidence="1">
    <location>
        <begin position="809"/>
        <end position="872"/>
    </location>
</feature>